<dbReference type="Gramene" id="ONIVA03G23120.1">
    <property type="protein sequence ID" value="ONIVA03G23120.1"/>
    <property type="gene ID" value="ONIVA03G23120"/>
</dbReference>
<keyword evidence="2" id="KW-1185">Reference proteome</keyword>
<dbReference type="EnsemblPlants" id="ONIVA03G23120.1">
    <property type="protein sequence ID" value="ONIVA03G23120.1"/>
    <property type="gene ID" value="ONIVA03G23120"/>
</dbReference>
<organism evidence="1">
    <name type="scientific">Oryza nivara</name>
    <name type="common">Indian wild rice</name>
    <name type="synonym">Oryza sativa f. spontanea</name>
    <dbReference type="NCBI Taxonomy" id="4536"/>
    <lineage>
        <taxon>Eukaryota</taxon>
        <taxon>Viridiplantae</taxon>
        <taxon>Streptophyta</taxon>
        <taxon>Embryophyta</taxon>
        <taxon>Tracheophyta</taxon>
        <taxon>Spermatophyta</taxon>
        <taxon>Magnoliopsida</taxon>
        <taxon>Liliopsida</taxon>
        <taxon>Poales</taxon>
        <taxon>Poaceae</taxon>
        <taxon>BOP clade</taxon>
        <taxon>Oryzoideae</taxon>
        <taxon>Oryzeae</taxon>
        <taxon>Oryzinae</taxon>
        <taxon>Oryza</taxon>
    </lineage>
</organism>
<reference evidence="1" key="2">
    <citation type="submission" date="2018-04" db="EMBL/GenBank/DDBJ databases">
        <title>OnivRS2 (Oryza nivara Reference Sequence Version 2).</title>
        <authorList>
            <person name="Zhang J."/>
            <person name="Kudrna D."/>
            <person name="Lee S."/>
            <person name="Talag J."/>
            <person name="Rajasekar S."/>
            <person name="Welchert J."/>
            <person name="Hsing Y.-I."/>
            <person name="Wing R.A."/>
        </authorList>
    </citation>
    <scope>NUCLEOTIDE SEQUENCE [LARGE SCALE GENOMIC DNA]</scope>
    <source>
        <strain evidence="1">SL10</strain>
    </source>
</reference>
<evidence type="ECO:0000313" key="1">
    <source>
        <dbReference type="EnsemblPlants" id="ONIVA03G23120.1"/>
    </source>
</evidence>
<dbReference type="Proteomes" id="UP000006591">
    <property type="component" value="Chromosome 3"/>
</dbReference>
<protein>
    <submittedName>
        <fullName evidence="1">Uncharacterized protein</fullName>
    </submittedName>
</protein>
<dbReference type="eggNOG" id="KOG2344">
    <property type="taxonomic scope" value="Eukaryota"/>
</dbReference>
<dbReference type="STRING" id="4536.A0A0E0GP26"/>
<accession>A0A0E0GP26</accession>
<reference evidence="1" key="1">
    <citation type="submission" date="2015-04" db="UniProtKB">
        <authorList>
            <consortium name="EnsemblPlants"/>
        </authorList>
    </citation>
    <scope>IDENTIFICATION</scope>
    <source>
        <strain evidence="1">SL10</strain>
    </source>
</reference>
<evidence type="ECO:0000313" key="2">
    <source>
        <dbReference type="Proteomes" id="UP000006591"/>
    </source>
</evidence>
<proteinExistence type="predicted"/>
<dbReference type="HOGENOM" id="CLU_088741_0_0_1"/>
<dbReference type="OMA" id="LDCARGY"/>
<dbReference type="AlphaFoldDB" id="A0A0E0GP26"/>
<sequence length="274" mass="29357">MGLLVCQSQAVTVRALRARIYHAVAPAELLLAAFRRVSVLAEEAAAALPGDPADAECVAGSSPRRWCARIDRAIAPAELLLAAFRRVSALTKEAAEALPADPAYADGAVGFVGHVDQLCDAIEEAVARGDEAVRRVEEVVGFLGQTKAIGRSCVRRLTDAVAAALRAVYEAEAEEMRFEGPLDEALLDLQDLFEAARRRSERPATMGKKRAAGHTRHPAALLDHALQETNASIHAALDCARGYLAGKLPLRLDSGKMMGEGRKKTEKMGDGWKI</sequence>
<name>A0A0E0GP26_ORYNI</name>